<evidence type="ECO:0000313" key="2">
    <source>
        <dbReference type="Proteomes" id="UP001157502"/>
    </source>
</evidence>
<gene>
    <name evidence="1" type="ORF">DPEC_G00081040</name>
</gene>
<organism evidence="1 2">
    <name type="scientific">Dallia pectoralis</name>
    <name type="common">Alaska blackfish</name>
    <dbReference type="NCBI Taxonomy" id="75939"/>
    <lineage>
        <taxon>Eukaryota</taxon>
        <taxon>Metazoa</taxon>
        <taxon>Chordata</taxon>
        <taxon>Craniata</taxon>
        <taxon>Vertebrata</taxon>
        <taxon>Euteleostomi</taxon>
        <taxon>Actinopterygii</taxon>
        <taxon>Neopterygii</taxon>
        <taxon>Teleostei</taxon>
        <taxon>Protacanthopterygii</taxon>
        <taxon>Esociformes</taxon>
        <taxon>Umbridae</taxon>
        <taxon>Dallia</taxon>
    </lineage>
</organism>
<protein>
    <submittedName>
        <fullName evidence="1">Uncharacterized protein</fullName>
    </submittedName>
</protein>
<name>A0ACC2GYX7_DALPE</name>
<evidence type="ECO:0000313" key="1">
    <source>
        <dbReference type="EMBL" id="KAJ8008691.1"/>
    </source>
</evidence>
<keyword evidence="2" id="KW-1185">Reference proteome</keyword>
<accession>A0ACC2GYX7</accession>
<dbReference type="Proteomes" id="UP001157502">
    <property type="component" value="Chromosome 7"/>
</dbReference>
<proteinExistence type="predicted"/>
<dbReference type="EMBL" id="CM055734">
    <property type="protein sequence ID" value="KAJ8008691.1"/>
    <property type="molecule type" value="Genomic_DNA"/>
</dbReference>
<comment type="caution">
    <text evidence="1">The sequence shown here is derived from an EMBL/GenBank/DDBJ whole genome shotgun (WGS) entry which is preliminary data.</text>
</comment>
<sequence>MAQVEAYQKTCSRHDLLFNVFCRTDQQCICFLCTLDDHKGHDIVSAAAERNQKQSHLVINQQKIQLRVLEKEKEVMDLQQSVETLKVRITLDQERLMADF</sequence>
<reference evidence="1" key="1">
    <citation type="submission" date="2021-05" db="EMBL/GenBank/DDBJ databases">
        <authorList>
            <person name="Pan Q."/>
            <person name="Jouanno E."/>
            <person name="Zahm M."/>
            <person name="Klopp C."/>
            <person name="Cabau C."/>
            <person name="Louis A."/>
            <person name="Berthelot C."/>
            <person name="Parey E."/>
            <person name="Roest Crollius H."/>
            <person name="Montfort J."/>
            <person name="Robinson-Rechavi M."/>
            <person name="Bouchez O."/>
            <person name="Lampietro C."/>
            <person name="Lopez Roques C."/>
            <person name="Donnadieu C."/>
            <person name="Postlethwait J."/>
            <person name="Bobe J."/>
            <person name="Dillon D."/>
            <person name="Chandos A."/>
            <person name="von Hippel F."/>
            <person name="Guiguen Y."/>
        </authorList>
    </citation>
    <scope>NUCLEOTIDE SEQUENCE</scope>
    <source>
        <strain evidence="1">YG-Jan2019</strain>
    </source>
</reference>